<dbReference type="RefSeq" id="WP_088334258.1">
    <property type="nucleotide sequence ID" value="NZ_NBBJ01000004.1"/>
</dbReference>
<dbReference type="OrthoDB" id="7432148at2"/>
<evidence type="ECO:0000256" key="1">
    <source>
        <dbReference type="SAM" id="SignalP"/>
    </source>
</evidence>
<keyword evidence="1" id="KW-0732">Signal</keyword>
<accession>A0A245ZH37</accession>
<dbReference type="EMBL" id="NBBJ01000004">
    <property type="protein sequence ID" value="OWK29044.1"/>
    <property type="molecule type" value="Genomic_DNA"/>
</dbReference>
<dbReference type="AlphaFoldDB" id="A0A245ZH37"/>
<keyword evidence="3" id="KW-1185">Reference proteome</keyword>
<organism evidence="2 3">
    <name type="scientific">Sphingomonas mucosissima</name>
    <dbReference type="NCBI Taxonomy" id="370959"/>
    <lineage>
        <taxon>Bacteria</taxon>
        <taxon>Pseudomonadati</taxon>
        <taxon>Pseudomonadota</taxon>
        <taxon>Alphaproteobacteria</taxon>
        <taxon>Sphingomonadales</taxon>
        <taxon>Sphingomonadaceae</taxon>
        <taxon>Sphingomonas</taxon>
    </lineage>
</organism>
<dbReference type="Proteomes" id="UP000197783">
    <property type="component" value="Unassembled WGS sequence"/>
</dbReference>
<feature type="signal peptide" evidence="1">
    <location>
        <begin position="1"/>
        <end position="21"/>
    </location>
</feature>
<gene>
    <name evidence="2" type="ORF">SPMU_25710</name>
</gene>
<protein>
    <recommendedName>
        <fullName evidence="4">DUF4142 domain-containing protein</fullName>
    </recommendedName>
</protein>
<reference evidence="2 3" key="1">
    <citation type="submission" date="2017-03" db="EMBL/GenBank/DDBJ databases">
        <title>Genome sequence of Sphingomonas mucosissima DSM 17494.</title>
        <authorList>
            <person name="Poehlein A."/>
            <person name="Wuebbeler J.H."/>
            <person name="Steinbuechel A."/>
            <person name="Daniel R."/>
        </authorList>
    </citation>
    <scope>NUCLEOTIDE SEQUENCE [LARGE SCALE GENOMIC DNA]</scope>
    <source>
        <strain evidence="2 3">DSM 17494</strain>
    </source>
</reference>
<evidence type="ECO:0008006" key="4">
    <source>
        <dbReference type="Google" id="ProtNLM"/>
    </source>
</evidence>
<name>A0A245ZH37_9SPHN</name>
<evidence type="ECO:0000313" key="3">
    <source>
        <dbReference type="Proteomes" id="UP000197783"/>
    </source>
</evidence>
<evidence type="ECO:0000313" key="2">
    <source>
        <dbReference type="EMBL" id="OWK29044.1"/>
    </source>
</evidence>
<dbReference type="PROSITE" id="PS51257">
    <property type="entry name" value="PROKAR_LIPOPROTEIN"/>
    <property type="match status" value="1"/>
</dbReference>
<proteinExistence type="predicted"/>
<feature type="chain" id="PRO_5013349225" description="DUF4142 domain-containing protein" evidence="1">
    <location>
        <begin position="22"/>
        <end position="295"/>
    </location>
</feature>
<comment type="caution">
    <text evidence="2">The sequence shown here is derived from an EMBL/GenBank/DDBJ whole genome shotgun (WGS) entry which is preliminary data.</text>
</comment>
<sequence length="295" mass="29637">MLRVTQAIVAVAAIAAVTACASRPKEVAVVMPPPEPAPVPVYVTPPITPINRGLSPAATVWHMRVALNVAALACRGAQEATIVQRYNALLSAHKPTLASAETQLEAQYRAGGGDWQDRYDDAMTRLYNFFSQAQAREAFCTAAVATLTEAERLAPGELQAFAAAVLPTLDAPFAEMLAPRPMIALSAPAAAPIVGAVPAGVEGPTTGYPVAAAAAAAPRATVTPPAAAGSRAVPAAAPANSGAAPAAAVRPPASAVPPAAGVRAPAATLAPAPAGAPAVGRRVPWIEVDSGVLQD</sequence>